<dbReference type="EMBL" id="JAQONE010000028">
    <property type="protein sequence ID" value="MDC2830736.1"/>
    <property type="molecule type" value="Genomic_DNA"/>
</dbReference>
<dbReference type="InterPro" id="IPR001647">
    <property type="entry name" value="HTH_TetR"/>
</dbReference>
<dbReference type="RefSeq" id="WP_272221216.1">
    <property type="nucleotide sequence ID" value="NZ_JAQOMV010000034.1"/>
</dbReference>
<evidence type="ECO:0000259" key="3">
    <source>
        <dbReference type="PROSITE" id="PS50977"/>
    </source>
</evidence>
<evidence type="ECO:0000256" key="2">
    <source>
        <dbReference type="PROSITE-ProRule" id="PRU00335"/>
    </source>
</evidence>
<reference evidence="4" key="1">
    <citation type="submission" date="2023-01" db="EMBL/GenBank/DDBJ databases">
        <title>Genome analysis of 13 Lactobacillus isolated from gut of wild boar.</title>
        <authorList>
            <person name="Papp P."/>
            <person name="Libisch B."/>
            <person name="Nagy T."/>
            <person name="Olasz F."/>
        </authorList>
    </citation>
    <scope>NUCLEOTIDE SEQUENCE</scope>
    <source>
        <strain evidence="4">F146</strain>
    </source>
</reference>
<organism evidence="4 5">
    <name type="scientific">Limosilactobacillus mucosae</name>
    <name type="common">Lactobacillus mucosae</name>
    <dbReference type="NCBI Taxonomy" id="97478"/>
    <lineage>
        <taxon>Bacteria</taxon>
        <taxon>Bacillati</taxon>
        <taxon>Bacillota</taxon>
        <taxon>Bacilli</taxon>
        <taxon>Lactobacillales</taxon>
        <taxon>Lactobacillaceae</taxon>
        <taxon>Limosilactobacillus</taxon>
    </lineage>
</organism>
<sequence>MSEDLRIQKSKQAIKNAFLSLLAEKGFEKITIKDICTQAMIGKSTFYYHYEDKYDLARQLAIQSLKNYQQHVLIPR</sequence>
<dbReference type="GO" id="GO:0003677">
    <property type="term" value="F:DNA binding"/>
    <property type="evidence" value="ECO:0007669"/>
    <property type="project" value="UniProtKB-UniRule"/>
</dbReference>
<gene>
    <name evidence="4" type="ORF">PO250_10685</name>
</gene>
<dbReference type="InterPro" id="IPR050624">
    <property type="entry name" value="HTH-type_Tx_Regulator"/>
</dbReference>
<keyword evidence="1 2" id="KW-0238">DNA-binding</keyword>
<dbReference type="PROSITE" id="PS50977">
    <property type="entry name" value="HTH_TETR_2"/>
    <property type="match status" value="1"/>
</dbReference>
<evidence type="ECO:0000313" key="5">
    <source>
        <dbReference type="Proteomes" id="UP001220670"/>
    </source>
</evidence>
<dbReference type="AlphaFoldDB" id="A0AAJ1HWL3"/>
<evidence type="ECO:0000256" key="1">
    <source>
        <dbReference type="ARBA" id="ARBA00023125"/>
    </source>
</evidence>
<dbReference type="SUPFAM" id="SSF46689">
    <property type="entry name" value="Homeodomain-like"/>
    <property type="match status" value="1"/>
</dbReference>
<dbReference type="InterPro" id="IPR009057">
    <property type="entry name" value="Homeodomain-like_sf"/>
</dbReference>
<feature type="domain" description="HTH tetR-type" evidence="3">
    <location>
        <begin position="8"/>
        <end position="68"/>
    </location>
</feature>
<dbReference type="PANTHER" id="PTHR43479:SF7">
    <property type="entry name" value="TETR-FAMILY TRANSCRIPTIONAL REGULATOR"/>
    <property type="match status" value="1"/>
</dbReference>
<name>A0AAJ1HWL3_LIMMU</name>
<accession>A0AAJ1HWL3</accession>
<dbReference type="PANTHER" id="PTHR43479">
    <property type="entry name" value="ACREF/ENVCD OPERON REPRESSOR-RELATED"/>
    <property type="match status" value="1"/>
</dbReference>
<evidence type="ECO:0000313" key="4">
    <source>
        <dbReference type="EMBL" id="MDC2830736.1"/>
    </source>
</evidence>
<protein>
    <submittedName>
        <fullName evidence="4">TetR/AcrR family transcriptional regulator</fullName>
    </submittedName>
</protein>
<dbReference type="Pfam" id="PF00440">
    <property type="entry name" value="TetR_N"/>
    <property type="match status" value="1"/>
</dbReference>
<dbReference type="PRINTS" id="PR00455">
    <property type="entry name" value="HTHTETR"/>
</dbReference>
<feature type="DNA-binding region" description="H-T-H motif" evidence="2">
    <location>
        <begin position="31"/>
        <end position="50"/>
    </location>
</feature>
<dbReference type="Gene3D" id="1.10.357.10">
    <property type="entry name" value="Tetracycline Repressor, domain 2"/>
    <property type="match status" value="1"/>
</dbReference>
<proteinExistence type="predicted"/>
<comment type="caution">
    <text evidence="4">The sequence shown here is derived from an EMBL/GenBank/DDBJ whole genome shotgun (WGS) entry which is preliminary data.</text>
</comment>
<dbReference type="Proteomes" id="UP001220670">
    <property type="component" value="Unassembled WGS sequence"/>
</dbReference>